<dbReference type="STRING" id="349161.Dred_1068"/>
<keyword evidence="3" id="KW-1185">Reference proteome</keyword>
<reference evidence="2 3" key="1">
    <citation type="submission" date="2007-03" db="EMBL/GenBank/DDBJ databases">
        <title>Complete sequence of Desulfotomaculum reducens MI-1.</title>
        <authorList>
            <consortium name="US DOE Joint Genome Institute"/>
            <person name="Copeland A."/>
            <person name="Lucas S."/>
            <person name="Lapidus A."/>
            <person name="Barry K."/>
            <person name="Detter J.C."/>
            <person name="Glavina del Rio T."/>
            <person name="Hammon N."/>
            <person name="Israni S."/>
            <person name="Dalin E."/>
            <person name="Tice H."/>
            <person name="Pitluck S."/>
            <person name="Sims D."/>
            <person name="Brettin T."/>
            <person name="Bruce D."/>
            <person name="Han C."/>
            <person name="Tapia R."/>
            <person name="Schmutz J."/>
            <person name="Larimer F."/>
            <person name="Land M."/>
            <person name="Hauser L."/>
            <person name="Kyrpides N."/>
            <person name="Kim E."/>
            <person name="Tebo B.M."/>
            <person name="Richardson P."/>
        </authorList>
    </citation>
    <scope>NUCLEOTIDE SEQUENCE [LARGE SCALE GENOMIC DNA]</scope>
    <source>
        <strain evidence="2 3">MI-1</strain>
    </source>
</reference>
<sequence>MKMLYKLFQEIIENHRGKAVGAILGLAFGWFAISYGLFKALFVSLCVSIGYFVGKGVDQSFDFREAFDRLFRDRW</sequence>
<dbReference type="Pfam" id="PF10031">
    <property type="entry name" value="DUF2273"/>
    <property type="match status" value="1"/>
</dbReference>
<evidence type="ECO:0000313" key="3">
    <source>
        <dbReference type="Proteomes" id="UP000001556"/>
    </source>
</evidence>
<dbReference type="Proteomes" id="UP000001556">
    <property type="component" value="Chromosome"/>
</dbReference>
<dbReference type="KEGG" id="drm:Dred_1068"/>
<keyword evidence="1" id="KW-0812">Transmembrane</keyword>
<keyword evidence="1" id="KW-0472">Membrane</keyword>
<evidence type="ECO:0000256" key="1">
    <source>
        <dbReference type="SAM" id="Phobius"/>
    </source>
</evidence>
<evidence type="ECO:0000313" key="2">
    <source>
        <dbReference type="EMBL" id="ABO49603.1"/>
    </source>
</evidence>
<accession>A4J3F0</accession>
<proteinExistence type="predicted"/>
<name>A4J3F0_DESRM</name>
<organism evidence="2 3">
    <name type="scientific">Desulforamulus reducens (strain ATCC BAA-1160 / DSM 100696 / MI-1)</name>
    <name type="common">Desulfotomaculum reducens</name>
    <dbReference type="NCBI Taxonomy" id="349161"/>
    <lineage>
        <taxon>Bacteria</taxon>
        <taxon>Bacillati</taxon>
        <taxon>Bacillota</taxon>
        <taxon>Clostridia</taxon>
        <taxon>Eubacteriales</taxon>
        <taxon>Peptococcaceae</taxon>
        <taxon>Desulforamulus</taxon>
    </lineage>
</organism>
<dbReference type="EMBL" id="CP000612">
    <property type="protein sequence ID" value="ABO49603.1"/>
    <property type="molecule type" value="Genomic_DNA"/>
</dbReference>
<dbReference type="HOGENOM" id="CLU_192686_1_0_9"/>
<dbReference type="AlphaFoldDB" id="A4J3F0"/>
<gene>
    <name evidence="2" type="ordered locus">Dred_1068</name>
</gene>
<keyword evidence="1" id="KW-1133">Transmembrane helix</keyword>
<feature type="transmembrane region" description="Helical" evidence="1">
    <location>
        <begin position="20"/>
        <end position="53"/>
    </location>
</feature>
<evidence type="ECO:0008006" key="4">
    <source>
        <dbReference type="Google" id="ProtNLM"/>
    </source>
</evidence>
<dbReference type="InterPro" id="IPR018730">
    <property type="entry name" value="DUF2273"/>
</dbReference>
<protein>
    <recommendedName>
        <fullName evidence="4">DUF2273 domain-containing protein</fullName>
    </recommendedName>
</protein>
<dbReference type="eggNOG" id="COG5547">
    <property type="taxonomic scope" value="Bacteria"/>
</dbReference>